<dbReference type="Proteomes" id="UP000051530">
    <property type="component" value="Unassembled WGS sequence"/>
</dbReference>
<reference evidence="9 10" key="1">
    <citation type="submission" date="2015-07" db="EMBL/GenBank/DDBJ databases">
        <title>The genome of Pseudoloma neurophilia, a relevant intracellular parasite of the zebrafish.</title>
        <authorList>
            <person name="Ndikumana S."/>
            <person name="Pelin A."/>
            <person name="Sanders J."/>
            <person name="Corradi N."/>
        </authorList>
    </citation>
    <scope>NUCLEOTIDE SEQUENCE [LARGE SCALE GENOMIC DNA]</scope>
    <source>
        <strain evidence="9 10">MK1</strain>
    </source>
</reference>
<dbReference type="EMBL" id="LGUB01000378">
    <property type="protein sequence ID" value="KRH93339.1"/>
    <property type="molecule type" value="Genomic_DNA"/>
</dbReference>
<evidence type="ECO:0000256" key="4">
    <source>
        <dbReference type="ARBA" id="ARBA00023015"/>
    </source>
</evidence>
<evidence type="ECO:0000313" key="10">
    <source>
        <dbReference type="Proteomes" id="UP000051530"/>
    </source>
</evidence>
<comment type="subunit">
    <text evidence="8">Component of the Mediator complex.</text>
</comment>
<comment type="caution">
    <text evidence="9">The sequence shown here is derived from an EMBL/GenBank/DDBJ whole genome shotgun (WGS) entry which is preliminary data.</text>
</comment>
<accession>A0A0R0M4L1</accession>
<gene>
    <name evidence="9" type="ORF">M153_10430001661</name>
</gene>
<proteinExistence type="inferred from homology"/>
<evidence type="ECO:0000256" key="5">
    <source>
        <dbReference type="ARBA" id="ARBA00023159"/>
    </source>
</evidence>
<dbReference type="OrthoDB" id="10257739at2759"/>
<dbReference type="InterPro" id="IPR008831">
    <property type="entry name" value="Mediator_Med31"/>
</dbReference>
<dbReference type="GO" id="GO:0016592">
    <property type="term" value="C:mediator complex"/>
    <property type="evidence" value="ECO:0007669"/>
    <property type="project" value="EnsemblFungi"/>
</dbReference>
<comment type="subcellular location">
    <subcellularLocation>
        <location evidence="1 8">Nucleus</location>
    </subcellularLocation>
</comment>
<dbReference type="GO" id="GO:0060261">
    <property type="term" value="P:positive regulation of transcription initiation by RNA polymerase II"/>
    <property type="evidence" value="ECO:0007669"/>
    <property type="project" value="EnsemblFungi"/>
</dbReference>
<evidence type="ECO:0000256" key="8">
    <source>
        <dbReference type="RuleBase" id="RU364129"/>
    </source>
</evidence>
<dbReference type="VEuPathDB" id="MicrosporidiaDB:M153_10430001661"/>
<dbReference type="GO" id="GO:0070847">
    <property type="term" value="C:core mediator complex"/>
    <property type="evidence" value="ECO:0007669"/>
    <property type="project" value="EnsemblFungi"/>
</dbReference>
<protein>
    <recommendedName>
        <fullName evidence="3 8">Mediator of RNA polymerase II transcription subunit 31</fullName>
    </recommendedName>
</protein>
<comment type="function">
    <text evidence="8">Component of the Mediator complex, a coactivator involved in the regulated transcription of nearly all RNA polymerase II-dependent genes. Mediator functions as a bridge to convey information from gene-specific regulatory proteins to the basal RNA polymerase II transcription machinery. Mediator is recruited to promoters by direct interactions with regulatory proteins and serves as a scaffold for the assembly of a functional preinitiation complex with RNA polymerase II and the general transcription factors.</text>
</comment>
<evidence type="ECO:0000313" key="9">
    <source>
        <dbReference type="EMBL" id="KRH93339.1"/>
    </source>
</evidence>
<keyword evidence="7 8" id="KW-0539">Nucleus</keyword>
<sequence>MPTKFEKELEFVQLLTNPHYLHFLAKNDYFKNADFRDYLKYLEYWNDKPYVHFLIYPQCLVILKAINTNEEFVQKLNDPKNIEFLENQLTEYWMWKNFNNSRETQQEEK</sequence>
<comment type="similarity">
    <text evidence="2 8">Belongs to the Mediator complex subunit 31 family.</text>
</comment>
<evidence type="ECO:0000256" key="7">
    <source>
        <dbReference type="ARBA" id="ARBA00023242"/>
    </source>
</evidence>
<name>A0A0R0M4L1_9MICR</name>
<evidence type="ECO:0000256" key="2">
    <source>
        <dbReference type="ARBA" id="ARBA00006378"/>
    </source>
</evidence>
<evidence type="ECO:0000256" key="1">
    <source>
        <dbReference type="ARBA" id="ARBA00004123"/>
    </source>
</evidence>
<evidence type="ECO:0000256" key="6">
    <source>
        <dbReference type="ARBA" id="ARBA00023163"/>
    </source>
</evidence>
<dbReference type="GO" id="GO:0006311">
    <property type="term" value="P:meiotic gene conversion"/>
    <property type="evidence" value="ECO:0007669"/>
    <property type="project" value="EnsemblFungi"/>
</dbReference>
<dbReference type="InterPro" id="IPR038089">
    <property type="entry name" value="Med31_sf"/>
</dbReference>
<dbReference type="GO" id="GO:0032968">
    <property type="term" value="P:positive regulation of transcription elongation by RNA polymerase II"/>
    <property type="evidence" value="ECO:0007669"/>
    <property type="project" value="EnsemblFungi"/>
</dbReference>
<dbReference type="AlphaFoldDB" id="A0A0R0M4L1"/>
<keyword evidence="6 8" id="KW-0804">Transcription</keyword>
<keyword evidence="4 8" id="KW-0805">Transcription regulation</keyword>
<dbReference type="GO" id="GO:0006281">
    <property type="term" value="P:DNA repair"/>
    <property type="evidence" value="ECO:0007669"/>
    <property type="project" value="EnsemblFungi"/>
</dbReference>
<dbReference type="GO" id="GO:0003713">
    <property type="term" value="F:transcription coactivator activity"/>
    <property type="evidence" value="ECO:0007669"/>
    <property type="project" value="EnsemblFungi"/>
</dbReference>
<keyword evidence="10" id="KW-1185">Reference proteome</keyword>
<dbReference type="PANTHER" id="PTHR13186">
    <property type="entry name" value="MEDIATOR OF RNA POLYMERASE II TRANSCRIPTION SUBUNIT 31"/>
    <property type="match status" value="1"/>
</dbReference>
<dbReference type="Gene3D" id="1.10.10.1340">
    <property type="entry name" value="Mediator of RNA polymerase II, submodule Med31 (Soh1)"/>
    <property type="match status" value="1"/>
</dbReference>
<keyword evidence="5 8" id="KW-0010">Activator</keyword>
<organism evidence="9 10">
    <name type="scientific">Pseudoloma neurophilia</name>
    <dbReference type="NCBI Taxonomy" id="146866"/>
    <lineage>
        <taxon>Eukaryota</taxon>
        <taxon>Fungi</taxon>
        <taxon>Fungi incertae sedis</taxon>
        <taxon>Microsporidia</taxon>
        <taxon>Pseudoloma</taxon>
    </lineage>
</organism>
<dbReference type="Pfam" id="PF05669">
    <property type="entry name" value="Med31"/>
    <property type="match status" value="1"/>
</dbReference>
<evidence type="ECO:0000256" key="3">
    <source>
        <dbReference type="ARBA" id="ARBA00019660"/>
    </source>
</evidence>
<dbReference type="GO" id="GO:0051123">
    <property type="term" value="P:RNA polymerase II preinitiation complex assembly"/>
    <property type="evidence" value="ECO:0007669"/>
    <property type="project" value="EnsemblFungi"/>
</dbReference>